<feature type="transmembrane region" description="Helical" evidence="9">
    <location>
        <begin position="208"/>
        <end position="229"/>
    </location>
</feature>
<keyword evidence="2" id="KW-0813">Transport</keyword>
<feature type="region of interest" description="Disordered" evidence="8">
    <location>
        <begin position="344"/>
        <end position="384"/>
    </location>
</feature>
<feature type="transmembrane region" description="Helical" evidence="9">
    <location>
        <begin position="19"/>
        <end position="40"/>
    </location>
</feature>
<dbReference type="Gene3D" id="1.20.1250.20">
    <property type="entry name" value="MFS general substrate transporter like domains"/>
    <property type="match status" value="2"/>
</dbReference>
<feature type="compositionally biased region" description="Basic and acidic residues" evidence="8">
    <location>
        <begin position="374"/>
        <end position="384"/>
    </location>
</feature>
<sequence length="384" mass="38295">ALALTVDLFPPGPARGRALGVWGAVSGAGGAAGVLLGGILTQAWGWPWIFHAVALGTVLVLLAVAALVPRGGGRAAGRFDVPGTVTVTLALTCLVWALTSARGAGWTDPGVLGALLAALVLFAAFVAVERRRPDALVPPRLFATGRVAGGNLLMALLGSVWIALFFFLPLYQQQVLGMSALATGAGQLPFAAANMLGALAAPRLARRAGGTVTLTAALLCEAAGLLWLSRVDSGGSYAVDVLGPIVLAGLGLGVAFVRLTALCVDGVPGPDAGLAGGLVNTTRQIGGVIGLACLATLAGSVTARVSGHASAPEALTAGYRAAFAVSAAILAVTALLAPFLTRPGRRTSRADDAGTPAPTSHPPHGPGATVPPRRCQDPDRAPAA</sequence>
<evidence type="ECO:0000256" key="9">
    <source>
        <dbReference type="SAM" id="Phobius"/>
    </source>
</evidence>
<dbReference type="GO" id="GO:0005886">
    <property type="term" value="C:plasma membrane"/>
    <property type="evidence" value="ECO:0007669"/>
    <property type="project" value="UniProtKB-SubCell"/>
</dbReference>
<gene>
    <name evidence="11" type="ORF">G3I50_01505</name>
</gene>
<feature type="transmembrane region" description="Helical" evidence="9">
    <location>
        <begin position="285"/>
        <end position="305"/>
    </location>
</feature>
<dbReference type="SUPFAM" id="SSF103473">
    <property type="entry name" value="MFS general substrate transporter"/>
    <property type="match status" value="1"/>
</dbReference>
<keyword evidence="6 9" id="KW-0472">Membrane</keyword>
<organism evidence="11 12">
    <name type="scientific">Streptomyces parvus</name>
    <dbReference type="NCBI Taxonomy" id="66428"/>
    <lineage>
        <taxon>Bacteria</taxon>
        <taxon>Bacillati</taxon>
        <taxon>Actinomycetota</taxon>
        <taxon>Actinomycetes</taxon>
        <taxon>Kitasatosporales</taxon>
        <taxon>Streptomycetaceae</taxon>
        <taxon>Streptomyces</taxon>
    </lineage>
</organism>
<dbReference type="PANTHER" id="PTHR42718">
    <property type="entry name" value="MAJOR FACILITATOR SUPERFAMILY MULTIDRUG TRANSPORTER MFSC"/>
    <property type="match status" value="1"/>
</dbReference>
<evidence type="ECO:0000256" key="4">
    <source>
        <dbReference type="ARBA" id="ARBA00022692"/>
    </source>
</evidence>
<reference evidence="11 12" key="1">
    <citation type="submission" date="2020-01" db="EMBL/GenBank/DDBJ databases">
        <title>Insect and environment-associated Actinomycetes.</title>
        <authorList>
            <person name="Currrie C."/>
            <person name="Chevrette M."/>
            <person name="Carlson C."/>
            <person name="Stubbendieck R."/>
            <person name="Wendt-Pienkowski E."/>
        </authorList>
    </citation>
    <scope>NUCLEOTIDE SEQUENCE [LARGE SCALE GENOMIC DNA]</scope>
    <source>
        <strain evidence="11 12">SID7590</strain>
    </source>
</reference>
<dbReference type="PROSITE" id="PS50850">
    <property type="entry name" value="MFS"/>
    <property type="match status" value="1"/>
</dbReference>
<proteinExistence type="predicted"/>
<feature type="domain" description="Major facilitator superfamily (MFS) profile" evidence="10">
    <location>
        <begin position="1"/>
        <end position="345"/>
    </location>
</feature>
<comment type="caution">
    <text evidence="11">The sequence shown here is derived from an EMBL/GenBank/DDBJ whole genome shotgun (WGS) entry which is preliminary data.</text>
</comment>
<keyword evidence="7" id="KW-0046">Antibiotic resistance</keyword>
<feature type="transmembrane region" description="Helical" evidence="9">
    <location>
        <begin position="241"/>
        <end position="264"/>
    </location>
</feature>
<evidence type="ECO:0000313" key="11">
    <source>
        <dbReference type="EMBL" id="NEC16960.1"/>
    </source>
</evidence>
<evidence type="ECO:0000256" key="2">
    <source>
        <dbReference type="ARBA" id="ARBA00022448"/>
    </source>
</evidence>
<dbReference type="GO" id="GO:0022857">
    <property type="term" value="F:transmembrane transporter activity"/>
    <property type="evidence" value="ECO:0007669"/>
    <property type="project" value="InterPro"/>
</dbReference>
<evidence type="ECO:0000259" key="10">
    <source>
        <dbReference type="PROSITE" id="PS50850"/>
    </source>
</evidence>
<accession>A0A7K3RP06</accession>
<feature type="transmembrane region" description="Helical" evidence="9">
    <location>
        <begin position="180"/>
        <end position="201"/>
    </location>
</feature>
<feature type="transmembrane region" description="Helical" evidence="9">
    <location>
        <begin position="46"/>
        <end position="67"/>
    </location>
</feature>
<dbReference type="RefSeq" id="WP_164199211.1">
    <property type="nucleotide sequence ID" value="NZ_JAAGMP010000070.1"/>
</dbReference>
<feature type="transmembrane region" description="Helical" evidence="9">
    <location>
        <begin position="110"/>
        <end position="128"/>
    </location>
</feature>
<feature type="transmembrane region" description="Helical" evidence="9">
    <location>
        <begin position="149"/>
        <end position="168"/>
    </location>
</feature>
<feature type="transmembrane region" description="Helical" evidence="9">
    <location>
        <begin position="79"/>
        <end position="98"/>
    </location>
</feature>
<dbReference type="PANTHER" id="PTHR42718:SF46">
    <property type="entry name" value="BLR6921 PROTEIN"/>
    <property type="match status" value="1"/>
</dbReference>
<dbReference type="InterPro" id="IPR036259">
    <property type="entry name" value="MFS_trans_sf"/>
</dbReference>
<protein>
    <submittedName>
        <fullName evidence="11">MFS transporter</fullName>
    </submittedName>
</protein>
<evidence type="ECO:0000256" key="8">
    <source>
        <dbReference type="SAM" id="MobiDB-lite"/>
    </source>
</evidence>
<dbReference type="AlphaFoldDB" id="A0A7K3RP06"/>
<dbReference type="Proteomes" id="UP000469670">
    <property type="component" value="Unassembled WGS sequence"/>
</dbReference>
<dbReference type="InterPro" id="IPR011701">
    <property type="entry name" value="MFS"/>
</dbReference>
<name>A0A7K3RP06_9ACTN</name>
<keyword evidence="5 9" id="KW-1133">Transmembrane helix</keyword>
<feature type="non-terminal residue" evidence="11">
    <location>
        <position position="1"/>
    </location>
</feature>
<keyword evidence="4 9" id="KW-0812">Transmembrane</keyword>
<evidence type="ECO:0000313" key="12">
    <source>
        <dbReference type="Proteomes" id="UP000469670"/>
    </source>
</evidence>
<evidence type="ECO:0000256" key="1">
    <source>
        <dbReference type="ARBA" id="ARBA00004651"/>
    </source>
</evidence>
<evidence type="ECO:0000256" key="3">
    <source>
        <dbReference type="ARBA" id="ARBA00022475"/>
    </source>
</evidence>
<evidence type="ECO:0000256" key="5">
    <source>
        <dbReference type="ARBA" id="ARBA00022989"/>
    </source>
</evidence>
<evidence type="ECO:0000256" key="7">
    <source>
        <dbReference type="ARBA" id="ARBA00023251"/>
    </source>
</evidence>
<comment type="subcellular location">
    <subcellularLocation>
        <location evidence="1">Cell membrane</location>
        <topology evidence="1">Multi-pass membrane protein</topology>
    </subcellularLocation>
</comment>
<dbReference type="GO" id="GO:0046677">
    <property type="term" value="P:response to antibiotic"/>
    <property type="evidence" value="ECO:0007669"/>
    <property type="project" value="UniProtKB-KW"/>
</dbReference>
<dbReference type="InterPro" id="IPR020846">
    <property type="entry name" value="MFS_dom"/>
</dbReference>
<dbReference type="EMBL" id="JAAGMP010000070">
    <property type="protein sequence ID" value="NEC16960.1"/>
    <property type="molecule type" value="Genomic_DNA"/>
</dbReference>
<evidence type="ECO:0000256" key="6">
    <source>
        <dbReference type="ARBA" id="ARBA00023136"/>
    </source>
</evidence>
<dbReference type="Pfam" id="PF07690">
    <property type="entry name" value="MFS_1"/>
    <property type="match status" value="1"/>
</dbReference>
<keyword evidence="3" id="KW-1003">Cell membrane</keyword>
<feature type="transmembrane region" description="Helical" evidence="9">
    <location>
        <begin position="317"/>
        <end position="340"/>
    </location>
</feature>